<evidence type="ECO:0000313" key="3">
    <source>
        <dbReference type="Proteomes" id="UP000284202"/>
    </source>
</evidence>
<dbReference type="SUPFAM" id="SSF51182">
    <property type="entry name" value="RmlC-like cupins"/>
    <property type="match status" value="1"/>
</dbReference>
<dbReference type="Gene3D" id="2.60.120.10">
    <property type="entry name" value="Jelly Rolls"/>
    <property type="match status" value="1"/>
</dbReference>
<dbReference type="CDD" id="cd06982">
    <property type="entry name" value="cupin_BauB-like"/>
    <property type="match status" value="1"/>
</dbReference>
<comment type="caution">
    <text evidence="2">The sequence shown here is derived from an EMBL/GenBank/DDBJ whole genome shotgun (WGS) entry which is preliminary data.</text>
</comment>
<evidence type="ECO:0000259" key="1">
    <source>
        <dbReference type="Pfam" id="PF07883"/>
    </source>
</evidence>
<reference evidence="3" key="1">
    <citation type="submission" date="2018-09" db="EMBL/GenBank/DDBJ databases">
        <title>Acidovorax cavernicola nov. sp. isolated from Gruta de las Maravillas (Aracena, Spain).</title>
        <authorList>
            <person name="Jurado V."/>
            <person name="Gutierrez-Patricio S."/>
            <person name="Gonzalez-Pimentel J.L."/>
            <person name="Miller A.Z."/>
            <person name="Laiz L."/>
            <person name="Saiz-Jimenez C."/>
        </authorList>
    </citation>
    <scope>NUCLEOTIDE SEQUENCE [LARGE SCALE GENOMIC DNA]</scope>
    <source>
        <strain evidence="3">1011MAR3C25</strain>
    </source>
</reference>
<evidence type="ECO:0000313" key="2">
    <source>
        <dbReference type="EMBL" id="RJE84925.1"/>
    </source>
</evidence>
<proteinExistence type="predicted"/>
<gene>
    <name evidence="2" type="ORF">D3P04_11510</name>
</gene>
<dbReference type="AlphaFoldDB" id="A0A418SVH4"/>
<protein>
    <submittedName>
        <fullName evidence="2">Cupin domain-containing protein</fullName>
    </submittedName>
</protein>
<name>A0A418SVH4_9RHOB</name>
<dbReference type="InterPro" id="IPR011051">
    <property type="entry name" value="RmlC_Cupin_sf"/>
</dbReference>
<dbReference type="EMBL" id="QZCG01000007">
    <property type="protein sequence ID" value="RJE84925.1"/>
    <property type="molecule type" value="Genomic_DNA"/>
</dbReference>
<feature type="domain" description="Cupin type-2" evidence="1">
    <location>
        <begin position="24"/>
        <end position="94"/>
    </location>
</feature>
<dbReference type="OrthoDB" id="9800684at2"/>
<keyword evidence="3" id="KW-1185">Reference proteome</keyword>
<accession>A0A418SVH4</accession>
<dbReference type="Proteomes" id="UP000284202">
    <property type="component" value="Unassembled WGS sequence"/>
</dbReference>
<dbReference type="InterPro" id="IPR013096">
    <property type="entry name" value="Cupin_2"/>
</dbReference>
<organism evidence="2 3">
    <name type="scientific">Paracoccus onubensis</name>
    <dbReference type="NCBI Taxonomy" id="1675788"/>
    <lineage>
        <taxon>Bacteria</taxon>
        <taxon>Pseudomonadati</taxon>
        <taxon>Pseudomonadota</taxon>
        <taxon>Alphaproteobacteria</taxon>
        <taxon>Rhodobacterales</taxon>
        <taxon>Paracoccaceae</taxon>
        <taxon>Paracoccus</taxon>
    </lineage>
</organism>
<dbReference type="Pfam" id="PF07883">
    <property type="entry name" value="Cupin_2"/>
    <property type="match status" value="1"/>
</dbReference>
<sequence>MPFESTAPAVPTVLAEDDHTKITRWDFAPGATTGWHEHEMDYAVVILTDSIMAYEADGEVTEKPVKIGDSYLRPKGVQHDVRNAGPGPLSFIEIEMKRAASTPEE</sequence>
<dbReference type="InterPro" id="IPR014710">
    <property type="entry name" value="RmlC-like_jellyroll"/>
</dbReference>
<dbReference type="RefSeq" id="WP_119748972.1">
    <property type="nucleotide sequence ID" value="NZ_QZCG01000007.1"/>
</dbReference>